<dbReference type="InterPro" id="IPR016187">
    <property type="entry name" value="CTDL_fold"/>
</dbReference>
<dbReference type="Pfam" id="PF03781">
    <property type="entry name" value="FGE-sulfatase"/>
    <property type="match status" value="1"/>
</dbReference>
<dbReference type="InterPro" id="IPR005532">
    <property type="entry name" value="SUMF_dom"/>
</dbReference>
<evidence type="ECO:0000313" key="3">
    <source>
        <dbReference type="Proteomes" id="UP000294830"/>
    </source>
</evidence>
<feature type="domain" description="Sulfatase-modifying factor enzyme-like" evidence="1">
    <location>
        <begin position="69"/>
        <end position="264"/>
    </location>
</feature>
<keyword evidence="2" id="KW-0449">Lipoprotein</keyword>
<dbReference type="PANTHER" id="PTHR23150:SF19">
    <property type="entry name" value="FORMYLGLYCINE-GENERATING ENZYME"/>
    <property type="match status" value="1"/>
</dbReference>
<organism evidence="2 3">
    <name type="scientific">Acetobacteroides hydrogenigenes</name>
    <dbReference type="NCBI Taxonomy" id="979970"/>
    <lineage>
        <taxon>Bacteria</taxon>
        <taxon>Pseudomonadati</taxon>
        <taxon>Bacteroidota</taxon>
        <taxon>Bacteroidia</taxon>
        <taxon>Bacteroidales</taxon>
        <taxon>Rikenellaceae</taxon>
        <taxon>Acetobacteroides</taxon>
    </lineage>
</organism>
<gene>
    <name evidence="2" type="ORF">CLV25_1201</name>
</gene>
<protein>
    <submittedName>
        <fullName evidence="2">Gliding motility-associated lipoprotein GldK</fullName>
    </submittedName>
</protein>
<keyword evidence="3" id="KW-1185">Reference proteome</keyword>
<name>A0A4V2RN20_9BACT</name>
<comment type="caution">
    <text evidence="2">The sequence shown here is derived from an EMBL/GenBank/DDBJ whole genome shotgun (WGS) entry which is preliminary data.</text>
</comment>
<dbReference type="SUPFAM" id="SSF56436">
    <property type="entry name" value="C-type lectin-like"/>
    <property type="match status" value="1"/>
</dbReference>
<dbReference type="PANTHER" id="PTHR23150">
    <property type="entry name" value="SULFATASE MODIFYING FACTOR 1, 2"/>
    <property type="match status" value="1"/>
</dbReference>
<accession>A0A4V2RN20</accession>
<proteinExistence type="predicted"/>
<sequence>TFCHMPHNSHTFNFFASIFTTSTSHNSFCPPYIRNRGSFIMRNVVNVYPDTLCWTADFSYSYNDPTTSTYFWQPNYDDYPVVGVTWKQAFAFCVWRTNYLRDFLSERGESPVHEYRLPTEAEWEYASRGGIDLNMYPWGNYYTRNQKGCFIANFKPLRGNYSDDGGVKTVAVASYEPNDYGLYDMAGNVAEWTSDAYDESAYSLTHDLNPSYQYNAKPNDKPAKKRKVIRGGSWKDVQHFIQSSARTYEYQDTARSYIGFRCVRSLMGGNF</sequence>
<evidence type="ECO:0000259" key="1">
    <source>
        <dbReference type="Pfam" id="PF03781"/>
    </source>
</evidence>
<dbReference type="EMBL" id="SLWB01000020">
    <property type="protein sequence ID" value="TCN62090.1"/>
    <property type="molecule type" value="Genomic_DNA"/>
</dbReference>
<dbReference type="AlphaFoldDB" id="A0A4V2RN20"/>
<dbReference type="GO" id="GO:0120147">
    <property type="term" value="F:formylglycine-generating oxidase activity"/>
    <property type="evidence" value="ECO:0007669"/>
    <property type="project" value="TreeGrafter"/>
</dbReference>
<dbReference type="InterPro" id="IPR042095">
    <property type="entry name" value="SUMF_sf"/>
</dbReference>
<evidence type="ECO:0000313" key="2">
    <source>
        <dbReference type="EMBL" id="TCN62090.1"/>
    </source>
</evidence>
<reference evidence="2 3" key="1">
    <citation type="submission" date="2019-03" db="EMBL/GenBank/DDBJ databases">
        <title>Genomic Encyclopedia of Archaeal and Bacterial Type Strains, Phase II (KMG-II): from individual species to whole genera.</title>
        <authorList>
            <person name="Goeker M."/>
        </authorList>
    </citation>
    <scope>NUCLEOTIDE SEQUENCE [LARGE SCALE GENOMIC DNA]</scope>
    <source>
        <strain evidence="2 3">RL-C</strain>
    </source>
</reference>
<dbReference type="RefSeq" id="WP_165877105.1">
    <property type="nucleotide sequence ID" value="NZ_SLWB01000020.1"/>
</dbReference>
<dbReference type="InterPro" id="IPR051043">
    <property type="entry name" value="Sulfatase_Mod_Factor_Kinase"/>
</dbReference>
<feature type="non-terminal residue" evidence="2">
    <location>
        <position position="1"/>
    </location>
</feature>
<dbReference type="Proteomes" id="UP000294830">
    <property type="component" value="Unassembled WGS sequence"/>
</dbReference>
<dbReference type="Gene3D" id="3.90.1580.10">
    <property type="entry name" value="paralog of FGE (formylglycine-generating enzyme)"/>
    <property type="match status" value="1"/>
</dbReference>